<organism evidence="2 3">
    <name type="scientific">Candidatus Terrybacteria bacterium CG10_big_fil_rev_8_21_14_0_10_41_10</name>
    <dbReference type="NCBI Taxonomy" id="1975026"/>
    <lineage>
        <taxon>Bacteria</taxon>
        <taxon>Candidatus Terryibacteriota</taxon>
    </lineage>
</organism>
<protein>
    <submittedName>
        <fullName evidence="2">YraN family protein</fullName>
    </submittedName>
</protein>
<comment type="caution">
    <text evidence="2">The sequence shown here is derived from an EMBL/GenBank/DDBJ whole genome shotgun (WGS) entry which is preliminary data.</text>
</comment>
<dbReference type="Pfam" id="PF02021">
    <property type="entry name" value="UPF0102"/>
    <property type="match status" value="1"/>
</dbReference>
<reference evidence="3" key="1">
    <citation type="submission" date="2017-09" db="EMBL/GenBank/DDBJ databases">
        <title>Depth-based differentiation of microbial function through sediment-hosted aquifers and enrichment of novel symbionts in the deep terrestrial subsurface.</title>
        <authorList>
            <person name="Probst A.J."/>
            <person name="Ladd B."/>
            <person name="Jarett J.K."/>
            <person name="Geller-Mcgrath D.E."/>
            <person name="Sieber C.M.K."/>
            <person name="Emerson J.B."/>
            <person name="Anantharaman K."/>
            <person name="Thomas B.C."/>
            <person name="Malmstrom R."/>
            <person name="Stieglmeier M."/>
            <person name="Klingl A."/>
            <person name="Woyke T."/>
            <person name="Ryan C.M."/>
            <person name="Banfield J.F."/>
        </authorList>
    </citation>
    <scope>NUCLEOTIDE SEQUENCE [LARGE SCALE GENOMIC DNA]</scope>
</reference>
<sequence length="110" mass="13063">MQTEKQKLGALGENLTKKFLMKQKFNILSLNYRKKWGEIDIVAEKDKVIHFVEVKTVSYETRDNGYMPEENVHPWKIKRLHRAIETYLMENNVAHETEWQIDVIAVFANL</sequence>
<proteinExistence type="inferred from homology"/>
<name>A0A2M8L9Y1_9BACT</name>
<evidence type="ECO:0000313" key="2">
    <source>
        <dbReference type="EMBL" id="PJE73436.1"/>
    </source>
</evidence>
<dbReference type="Proteomes" id="UP000230959">
    <property type="component" value="Unassembled WGS sequence"/>
</dbReference>
<dbReference type="PANTHER" id="PTHR34039">
    <property type="entry name" value="UPF0102 PROTEIN YRAN"/>
    <property type="match status" value="1"/>
</dbReference>
<comment type="similarity">
    <text evidence="1">Belongs to the UPF0102 family.</text>
</comment>
<dbReference type="InterPro" id="IPR003509">
    <property type="entry name" value="UPF0102_YraN-like"/>
</dbReference>
<dbReference type="PANTHER" id="PTHR34039:SF1">
    <property type="entry name" value="UPF0102 PROTEIN YRAN"/>
    <property type="match status" value="1"/>
</dbReference>
<dbReference type="AlphaFoldDB" id="A0A2M8L9Y1"/>
<dbReference type="SUPFAM" id="SSF52980">
    <property type="entry name" value="Restriction endonuclease-like"/>
    <property type="match status" value="1"/>
</dbReference>
<dbReference type="GO" id="GO:0003676">
    <property type="term" value="F:nucleic acid binding"/>
    <property type="evidence" value="ECO:0007669"/>
    <property type="project" value="InterPro"/>
</dbReference>
<evidence type="ECO:0000313" key="3">
    <source>
        <dbReference type="Proteomes" id="UP000230959"/>
    </source>
</evidence>
<feature type="non-terminal residue" evidence="2">
    <location>
        <position position="110"/>
    </location>
</feature>
<dbReference type="Gene3D" id="3.40.1350.10">
    <property type="match status" value="1"/>
</dbReference>
<dbReference type="InterPro" id="IPR011335">
    <property type="entry name" value="Restrct_endonuc-II-like"/>
</dbReference>
<accession>A0A2M8L9Y1</accession>
<dbReference type="InterPro" id="IPR011856">
    <property type="entry name" value="tRNA_endonuc-like_dom_sf"/>
</dbReference>
<gene>
    <name evidence="2" type="ORF">COV02_02685</name>
</gene>
<evidence type="ECO:0000256" key="1">
    <source>
        <dbReference type="ARBA" id="ARBA00006738"/>
    </source>
</evidence>
<dbReference type="EMBL" id="PFER01000039">
    <property type="protein sequence ID" value="PJE73436.1"/>
    <property type="molecule type" value="Genomic_DNA"/>
</dbReference>